<dbReference type="EMBL" id="LT837687">
    <property type="protein sequence ID" value="SMA52111.1"/>
    <property type="molecule type" value="Genomic_DNA"/>
</dbReference>
<protein>
    <submittedName>
        <fullName evidence="1">2',3'-cyclic-nucleotide 2'-phosphodiesterase</fullName>
    </submittedName>
</protein>
<reference evidence="1 2" key="1">
    <citation type="submission" date="2016-12" db="EMBL/GenBank/DDBJ databases">
        <authorList>
            <person name="Song W.-J."/>
            <person name="Kurnit D.M."/>
        </authorList>
    </citation>
    <scope>NUCLEOTIDE SEQUENCE [LARGE SCALE GENOMIC DNA]</scope>
    <source>
        <strain evidence="1">BCM-300</strain>
    </source>
</reference>
<dbReference type="Proteomes" id="UP000198366">
    <property type="component" value="Chromosome I"/>
</dbReference>
<sequence length="80" mass="9239">MFYNPKLLVFHFVSGFQTTEEKNAKVTPELEHNWEIINYDFKNPLLEKLAEKLKEGSIKIPTSKDGRTLNVKSIKESGVE</sequence>
<evidence type="ECO:0000313" key="2">
    <source>
        <dbReference type="Proteomes" id="UP000198366"/>
    </source>
</evidence>
<name>A0A238GTJ6_HELPX</name>
<dbReference type="AlphaFoldDB" id="A0A238GTJ6"/>
<gene>
    <name evidence="1" type="ORF">BCM300_00113</name>
</gene>
<evidence type="ECO:0000313" key="1">
    <source>
        <dbReference type="EMBL" id="SMA52111.1"/>
    </source>
</evidence>
<proteinExistence type="predicted"/>
<organism evidence="1 2">
    <name type="scientific">Helicobacter pylori</name>
    <name type="common">Campylobacter pylori</name>
    <dbReference type="NCBI Taxonomy" id="210"/>
    <lineage>
        <taxon>Bacteria</taxon>
        <taxon>Pseudomonadati</taxon>
        <taxon>Campylobacterota</taxon>
        <taxon>Epsilonproteobacteria</taxon>
        <taxon>Campylobacterales</taxon>
        <taxon>Helicobacteraceae</taxon>
        <taxon>Helicobacter</taxon>
    </lineage>
</organism>
<accession>A0A238GTJ6</accession>